<evidence type="ECO:0000313" key="1">
    <source>
        <dbReference type="EMBL" id="TRY71904.1"/>
    </source>
</evidence>
<dbReference type="Proteomes" id="UP000318571">
    <property type="component" value="Chromosome 7"/>
</dbReference>
<dbReference type="Gene3D" id="3.75.10.10">
    <property type="entry name" value="L-arginine/glycine Amidinotransferase, Chain A"/>
    <property type="match status" value="1"/>
</dbReference>
<comment type="caution">
    <text evidence="1">The sequence shown here is derived from an EMBL/GenBank/DDBJ whole genome shotgun (WGS) entry which is preliminary data.</text>
</comment>
<dbReference type="OMA" id="RCMMAEV"/>
<organism evidence="1 2">
    <name type="scientific">Tigriopus californicus</name>
    <name type="common">Marine copepod</name>
    <dbReference type="NCBI Taxonomy" id="6832"/>
    <lineage>
        <taxon>Eukaryota</taxon>
        <taxon>Metazoa</taxon>
        <taxon>Ecdysozoa</taxon>
        <taxon>Arthropoda</taxon>
        <taxon>Crustacea</taxon>
        <taxon>Multicrustacea</taxon>
        <taxon>Hexanauplia</taxon>
        <taxon>Copepoda</taxon>
        <taxon>Harpacticoida</taxon>
        <taxon>Harpacticidae</taxon>
        <taxon>Tigriopus</taxon>
    </lineage>
</organism>
<evidence type="ECO:0000313" key="2">
    <source>
        <dbReference type="Proteomes" id="UP000318571"/>
    </source>
</evidence>
<protein>
    <recommendedName>
        <fullName evidence="3">Amidinotransferase</fullName>
    </recommendedName>
</protein>
<evidence type="ECO:0008006" key="3">
    <source>
        <dbReference type="Google" id="ProtNLM"/>
    </source>
</evidence>
<accession>A0A553P2J9</accession>
<name>A0A553P2J9_TIGCA</name>
<dbReference type="SUPFAM" id="SSF55909">
    <property type="entry name" value="Pentein"/>
    <property type="match status" value="1"/>
</dbReference>
<dbReference type="InterPro" id="IPR014541">
    <property type="entry name" value="Amdntrnsf_FN0238"/>
</dbReference>
<gene>
    <name evidence="1" type="ORF">TCAL_06721</name>
</gene>
<dbReference type="Pfam" id="PF19420">
    <property type="entry name" value="DDAH_eukar"/>
    <property type="match status" value="1"/>
</dbReference>
<dbReference type="EMBL" id="VCGU01000008">
    <property type="protein sequence ID" value="TRY71904.1"/>
    <property type="molecule type" value="Genomic_DNA"/>
</dbReference>
<dbReference type="PANTHER" id="PTHR43224">
    <property type="entry name" value="AMIDINOTRANSFERASE"/>
    <property type="match status" value="1"/>
</dbReference>
<proteinExistence type="predicted"/>
<dbReference type="STRING" id="6832.A0A553P2J9"/>
<keyword evidence="2" id="KW-1185">Reference proteome</keyword>
<dbReference type="NCBIfam" id="NF046062">
    <property type="entry name" value="citrull_CtlX"/>
    <property type="match status" value="1"/>
</dbReference>
<dbReference type="OrthoDB" id="14321at2759"/>
<dbReference type="PANTHER" id="PTHR43224:SF1">
    <property type="entry name" value="AMIDINOTRANSFERASE"/>
    <property type="match status" value="1"/>
</dbReference>
<dbReference type="PIRSF" id="PIRSF028188">
    <property type="entry name" value="Amdntrnsf_FN0238"/>
    <property type="match status" value="1"/>
</dbReference>
<reference evidence="1 2" key="1">
    <citation type="journal article" date="2018" name="Nat. Ecol. Evol.">
        <title>Genomic signatures of mitonuclear coevolution across populations of Tigriopus californicus.</title>
        <authorList>
            <person name="Barreto F.S."/>
            <person name="Watson E.T."/>
            <person name="Lima T.G."/>
            <person name="Willett C.S."/>
            <person name="Edmands S."/>
            <person name="Li W."/>
            <person name="Burton R.S."/>
        </authorList>
    </citation>
    <scope>NUCLEOTIDE SEQUENCE [LARGE SCALE GENOMIC DNA]</scope>
    <source>
        <strain evidence="1 2">San Diego</strain>
    </source>
</reference>
<dbReference type="AlphaFoldDB" id="A0A553P2J9"/>
<sequence>MEQSPSEIIMVRPRNFAFDPTTADSNAFQNRPDKDKETLVKAKAIQEFDQVVKRFREVGIHVKVFEDNEDPIPKPDAIFPNNWFSTHSNGMVLIYPMLSPNRQAERRLDVIDYLIGTNKVKEILDMSANERNDNILEGTGSIVFDHLNKIAYACRSPRTSDLVFNRVCNLLNYKPVMFNSHDSNGKLIYHTNVILWIGSKAIGVCLDSIKDAKEKELVSSYLRLGDREILDLNQSEILGFAGNCLELRNDQGQTFLAISKRAMEAMNAKHVDQLKPCFHDILECDVETIEHVGGGGIRCMIAGVHL</sequence>